<keyword evidence="4 6" id="KW-0472">Membrane</keyword>
<feature type="transmembrane region" description="Helical" evidence="6">
    <location>
        <begin position="155"/>
        <end position="173"/>
    </location>
</feature>
<keyword evidence="2 6" id="KW-0812">Transmembrane</keyword>
<feature type="region of interest" description="Disordered" evidence="5">
    <location>
        <begin position="385"/>
        <end position="438"/>
    </location>
</feature>
<accession>A0A1V8TQ66</accession>
<feature type="transmembrane region" description="Helical" evidence="6">
    <location>
        <begin position="276"/>
        <end position="293"/>
    </location>
</feature>
<evidence type="ECO:0000256" key="2">
    <source>
        <dbReference type="ARBA" id="ARBA00022692"/>
    </source>
</evidence>
<name>A0A1V8TQ66_9PEZI</name>
<evidence type="ECO:0000256" key="4">
    <source>
        <dbReference type="ARBA" id="ARBA00023136"/>
    </source>
</evidence>
<evidence type="ECO:0000313" key="7">
    <source>
        <dbReference type="EMBL" id="OQO13520.1"/>
    </source>
</evidence>
<feature type="compositionally biased region" description="Polar residues" evidence="5">
    <location>
        <begin position="416"/>
        <end position="431"/>
    </location>
</feature>
<dbReference type="Proteomes" id="UP000192596">
    <property type="component" value="Unassembled WGS sequence"/>
</dbReference>
<dbReference type="OrthoDB" id="408493at2759"/>
<feature type="transmembrane region" description="Helical" evidence="6">
    <location>
        <begin position="313"/>
        <end position="333"/>
    </location>
</feature>
<keyword evidence="3 6" id="KW-1133">Transmembrane helix</keyword>
<dbReference type="SUPFAM" id="SSF103481">
    <property type="entry name" value="Multidrug resistance efflux transporter EmrE"/>
    <property type="match status" value="1"/>
</dbReference>
<keyword evidence="8" id="KW-1185">Reference proteome</keyword>
<feature type="transmembrane region" description="Helical" evidence="6">
    <location>
        <begin position="232"/>
        <end position="255"/>
    </location>
</feature>
<evidence type="ECO:0000256" key="3">
    <source>
        <dbReference type="ARBA" id="ARBA00022989"/>
    </source>
</evidence>
<evidence type="ECO:0000256" key="5">
    <source>
        <dbReference type="SAM" id="MobiDB-lite"/>
    </source>
</evidence>
<feature type="transmembrane region" description="Helical" evidence="6">
    <location>
        <begin position="43"/>
        <end position="66"/>
    </location>
</feature>
<reference evidence="8" key="1">
    <citation type="submission" date="2017-03" db="EMBL/GenBank/DDBJ databases">
        <title>Genomes of endolithic fungi from Antarctica.</title>
        <authorList>
            <person name="Coleine C."/>
            <person name="Masonjones S."/>
            <person name="Stajich J.E."/>
        </authorList>
    </citation>
    <scope>NUCLEOTIDE SEQUENCE [LARGE SCALE GENOMIC DNA]</scope>
    <source>
        <strain evidence="8">CCFEE 5527</strain>
    </source>
</reference>
<dbReference type="InterPro" id="IPR007271">
    <property type="entry name" value="Nuc_sug_transpt"/>
</dbReference>
<evidence type="ECO:0000256" key="1">
    <source>
        <dbReference type="ARBA" id="ARBA00004141"/>
    </source>
</evidence>
<dbReference type="STRING" id="1507870.A0A1V8TQ66"/>
<feature type="transmembrane region" description="Helical" evidence="6">
    <location>
        <begin position="363"/>
        <end position="381"/>
    </location>
</feature>
<dbReference type="GO" id="GO:0015165">
    <property type="term" value="F:pyrimidine nucleotide-sugar transmembrane transporter activity"/>
    <property type="evidence" value="ECO:0007669"/>
    <property type="project" value="InterPro"/>
</dbReference>
<comment type="caution">
    <text evidence="7">The sequence shown here is derived from an EMBL/GenBank/DDBJ whole genome shotgun (WGS) entry which is preliminary data.</text>
</comment>
<sequence>MSRRGMSAGYRNGLLAAYALQSSALVLLIWYSRTRPIINGARYNIATVIFLSEALKLAISLTMALFELITHPKTRREEGITVVGIFIEMARAVFVQGSWRIAVPASLYCLQNILTFTAVENIDVPTFLSASQLKIALLTGLGWLFLDRKLDMRQGLSIAVLCLGSTMVLLPLLSADHRVMRISDLRGGTASHSPRSPWDSKMLASKLARQLTKRSATYAGIDEDYRAQHPEAVAQVGLMALAFTCVMSTLAGVYVDILTEQTKSGVKGTSLWVRNVQLAVYSLSPAGMLSLIVKDGGSAAGADLLAGYDWVVWLLVLLSATSGITTGAVMTYADVRARHWATGLAVLMGFVASVVCFDAEVSAAYLFGTVMTLGAMYSHVVPATASTSRSRPPPISVSQYEKSGSSYFDLEPGPTPAQSPMYSGATSTSRPATPAIERRPLYIKNLSTIRPK</sequence>
<feature type="transmembrane region" description="Helical" evidence="6">
    <location>
        <begin position="12"/>
        <end position="31"/>
    </location>
</feature>
<comment type="subcellular location">
    <subcellularLocation>
        <location evidence="1">Membrane</location>
        <topology evidence="1">Multi-pass membrane protein</topology>
    </subcellularLocation>
</comment>
<feature type="compositionally biased region" description="Polar residues" evidence="5">
    <location>
        <begin position="385"/>
        <end position="406"/>
    </location>
</feature>
<dbReference type="InterPro" id="IPR037185">
    <property type="entry name" value="EmrE-like"/>
</dbReference>
<evidence type="ECO:0000313" key="8">
    <source>
        <dbReference type="Proteomes" id="UP000192596"/>
    </source>
</evidence>
<dbReference type="PANTHER" id="PTHR10231">
    <property type="entry name" value="NUCLEOTIDE-SUGAR TRANSMEMBRANE TRANSPORTER"/>
    <property type="match status" value="1"/>
</dbReference>
<feature type="transmembrane region" description="Helical" evidence="6">
    <location>
        <begin position="340"/>
        <end position="357"/>
    </location>
</feature>
<dbReference type="GO" id="GO:0000139">
    <property type="term" value="C:Golgi membrane"/>
    <property type="evidence" value="ECO:0007669"/>
    <property type="project" value="InterPro"/>
</dbReference>
<dbReference type="InParanoid" id="A0A1V8TQ66"/>
<evidence type="ECO:0000256" key="6">
    <source>
        <dbReference type="SAM" id="Phobius"/>
    </source>
</evidence>
<evidence type="ECO:0008006" key="9">
    <source>
        <dbReference type="Google" id="ProtNLM"/>
    </source>
</evidence>
<dbReference type="Pfam" id="PF04142">
    <property type="entry name" value="Nuc_sug_transp"/>
    <property type="match status" value="1"/>
</dbReference>
<dbReference type="EMBL" id="NAJO01000003">
    <property type="protein sequence ID" value="OQO13520.1"/>
    <property type="molecule type" value="Genomic_DNA"/>
</dbReference>
<dbReference type="AlphaFoldDB" id="A0A1V8TQ66"/>
<organism evidence="7 8">
    <name type="scientific">Cryoendolithus antarcticus</name>
    <dbReference type="NCBI Taxonomy" id="1507870"/>
    <lineage>
        <taxon>Eukaryota</taxon>
        <taxon>Fungi</taxon>
        <taxon>Dikarya</taxon>
        <taxon>Ascomycota</taxon>
        <taxon>Pezizomycotina</taxon>
        <taxon>Dothideomycetes</taxon>
        <taxon>Dothideomycetidae</taxon>
        <taxon>Cladosporiales</taxon>
        <taxon>Cladosporiaceae</taxon>
        <taxon>Cryoendolithus</taxon>
    </lineage>
</organism>
<protein>
    <recommendedName>
        <fullName evidence="9">EamA domain-containing protein</fullName>
    </recommendedName>
</protein>
<gene>
    <name evidence="7" type="ORF">B0A48_01749</name>
</gene>
<proteinExistence type="predicted"/>